<sequence>MTIITIADTNPSVILKYIQEYGRYKPECNALPGKTLTDTDTTMITTMIITMVTTIITIMVTTVVTDVEDKERNALAKPNHNHSVLVMHVEDKERNALAKPNHSHSVLVI</sequence>
<evidence type="ECO:0000313" key="2">
    <source>
        <dbReference type="EMBL" id="CAG8825478.1"/>
    </source>
</evidence>
<dbReference type="EMBL" id="CAJVQB010037694">
    <property type="protein sequence ID" value="CAG8825478.1"/>
    <property type="molecule type" value="Genomic_DNA"/>
</dbReference>
<evidence type="ECO:0000256" key="1">
    <source>
        <dbReference type="SAM" id="Phobius"/>
    </source>
</evidence>
<keyword evidence="1" id="KW-1133">Transmembrane helix</keyword>
<evidence type="ECO:0000313" key="3">
    <source>
        <dbReference type="Proteomes" id="UP000789901"/>
    </source>
</evidence>
<protein>
    <submittedName>
        <fullName evidence="2">1406_t:CDS:1</fullName>
    </submittedName>
</protein>
<keyword evidence="3" id="KW-1185">Reference proteome</keyword>
<reference evidence="2 3" key="1">
    <citation type="submission" date="2021-06" db="EMBL/GenBank/DDBJ databases">
        <authorList>
            <person name="Kallberg Y."/>
            <person name="Tangrot J."/>
            <person name="Rosling A."/>
        </authorList>
    </citation>
    <scope>NUCLEOTIDE SEQUENCE [LARGE SCALE GENOMIC DNA]</scope>
    <source>
        <strain evidence="2 3">120-4 pot B 10/14</strain>
    </source>
</reference>
<accession>A0ABN7WBT2</accession>
<comment type="caution">
    <text evidence="2">The sequence shown here is derived from an EMBL/GenBank/DDBJ whole genome shotgun (WGS) entry which is preliminary data.</text>
</comment>
<keyword evidence="1" id="KW-0472">Membrane</keyword>
<keyword evidence="1" id="KW-0812">Transmembrane</keyword>
<gene>
    <name evidence="2" type="ORF">GMARGA_LOCUS28857</name>
</gene>
<organism evidence="2 3">
    <name type="scientific">Gigaspora margarita</name>
    <dbReference type="NCBI Taxonomy" id="4874"/>
    <lineage>
        <taxon>Eukaryota</taxon>
        <taxon>Fungi</taxon>
        <taxon>Fungi incertae sedis</taxon>
        <taxon>Mucoromycota</taxon>
        <taxon>Glomeromycotina</taxon>
        <taxon>Glomeromycetes</taxon>
        <taxon>Diversisporales</taxon>
        <taxon>Gigasporaceae</taxon>
        <taxon>Gigaspora</taxon>
    </lineage>
</organism>
<name>A0ABN7WBT2_GIGMA</name>
<dbReference type="Proteomes" id="UP000789901">
    <property type="component" value="Unassembled WGS sequence"/>
</dbReference>
<feature type="transmembrane region" description="Helical" evidence="1">
    <location>
        <begin position="43"/>
        <end position="64"/>
    </location>
</feature>
<feature type="non-terminal residue" evidence="2">
    <location>
        <position position="109"/>
    </location>
</feature>
<proteinExistence type="predicted"/>